<evidence type="ECO:0000313" key="4">
    <source>
        <dbReference type="Proteomes" id="UP000265768"/>
    </source>
</evidence>
<keyword evidence="4" id="KW-1185">Reference proteome</keyword>
<dbReference type="EMBL" id="QZEY01000019">
    <property type="protein sequence ID" value="RJL23256.1"/>
    <property type="molecule type" value="Genomic_DNA"/>
</dbReference>
<dbReference type="InterPro" id="IPR002937">
    <property type="entry name" value="Amino_oxidase"/>
</dbReference>
<dbReference type="PANTHER" id="PTHR42923">
    <property type="entry name" value="PROTOPORPHYRINOGEN OXIDASE"/>
    <property type="match status" value="1"/>
</dbReference>
<reference evidence="3 4" key="1">
    <citation type="submission" date="2018-09" db="EMBL/GenBank/DDBJ databases">
        <title>YIM 75507 draft genome.</title>
        <authorList>
            <person name="Tang S."/>
            <person name="Feng Y."/>
        </authorList>
    </citation>
    <scope>NUCLEOTIDE SEQUENCE [LARGE SCALE GENOMIC DNA]</scope>
    <source>
        <strain evidence="3 4">YIM 75507</strain>
    </source>
</reference>
<dbReference type="InterPro" id="IPR036188">
    <property type="entry name" value="FAD/NAD-bd_sf"/>
</dbReference>
<accession>A0A3A4A3B2</accession>
<dbReference type="OrthoDB" id="20837at2"/>
<dbReference type="SUPFAM" id="SSF51905">
    <property type="entry name" value="FAD/NAD(P)-binding domain"/>
    <property type="match status" value="1"/>
</dbReference>
<dbReference type="GO" id="GO:0016491">
    <property type="term" value="F:oxidoreductase activity"/>
    <property type="evidence" value="ECO:0007669"/>
    <property type="project" value="InterPro"/>
</dbReference>
<dbReference type="InterPro" id="IPR050464">
    <property type="entry name" value="Zeta_carotene_desat/Oxidored"/>
</dbReference>
<name>A0A3A4A3B2_9ACTN</name>
<feature type="domain" description="Amine oxidase" evidence="2">
    <location>
        <begin position="129"/>
        <end position="411"/>
    </location>
</feature>
<evidence type="ECO:0000313" key="3">
    <source>
        <dbReference type="EMBL" id="RJL23256.1"/>
    </source>
</evidence>
<evidence type="ECO:0000256" key="1">
    <source>
        <dbReference type="SAM" id="MobiDB-lite"/>
    </source>
</evidence>
<sequence>MGRFSRSSTKAFTMSGALPTAISELVMVPPPGACVRGPAPRPAALEGGANDPWSRVPACPPTICGNWYENPGTSLSAGTPEACARRMSGHRQRRVRDGGTVPPSPSEPGVIRSGGEEDDVRVGIIGAGISGLVTAWLLDGHHEVLVLEERERVGGNLRSVSVRLPAGELNVDLGVHSFSRGLFPAHTRLLELLGLVGDHVAEVPMSLTLRRAGTSDPLLVTPHSRDADAPGRQVLGPAWEAVGAMLERGAKWREEGLSWGEPYASLVEPLPVPETIKRDVLYAWPAALFSCSLDQMREMSARAVLEFYLEPAEPPPGEAVRWQNLRGGAESLAWALAAGAKTTDVRTNAGPERLRRAGEGFELDDRAGGRHRVDHLVFATPPDITRELLAQLAGTESLREALSAFTYAPIVVGAHTDASWMPPRREQWSTDNVLVTEDAAVSTRWCGPAHGLRVFTTRLPAGPLPMRGVLAQSSFRQMRPTPAAMLARDRLTRFQGAGNVHLAGAYTQGVDSQENAVRSGIRAAADLVPADSPRLTGLTA</sequence>
<dbReference type="Gene3D" id="3.50.50.60">
    <property type="entry name" value="FAD/NAD(P)-binding domain"/>
    <property type="match status" value="1"/>
</dbReference>
<dbReference type="Proteomes" id="UP000265768">
    <property type="component" value="Unassembled WGS sequence"/>
</dbReference>
<feature type="region of interest" description="Disordered" evidence="1">
    <location>
        <begin position="89"/>
        <end position="115"/>
    </location>
</feature>
<gene>
    <name evidence="3" type="ORF">D5H75_33355</name>
</gene>
<comment type="caution">
    <text evidence="3">The sequence shown here is derived from an EMBL/GenBank/DDBJ whole genome shotgun (WGS) entry which is preliminary data.</text>
</comment>
<dbReference type="Pfam" id="PF01593">
    <property type="entry name" value="Amino_oxidase"/>
    <property type="match status" value="2"/>
</dbReference>
<organism evidence="3 4">
    <name type="scientific">Bailinhaonella thermotolerans</name>
    <dbReference type="NCBI Taxonomy" id="1070861"/>
    <lineage>
        <taxon>Bacteria</taxon>
        <taxon>Bacillati</taxon>
        <taxon>Actinomycetota</taxon>
        <taxon>Actinomycetes</taxon>
        <taxon>Streptosporangiales</taxon>
        <taxon>Streptosporangiaceae</taxon>
        <taxon>Bailinhaonella</taxon>
    </lineage>
</organism>
<evidence type="ECO:0000259" key="2">
    <source>
        <dbReference type="Pfam" id="PF01593"/>
    </source>
</evidence>
<protein>
    <recommendedName>
        <fullName evidence="2">Amine oxidase domain-containing protein</fullName>
    </recommendedName>
</protein>
<proteinExistence type="predicted"/>
<dbReference type="AlphaFoldDB" id="A0A3A4A3B2"/>
<feature type="domain" description="Amine oxidase" evidence="2">
    <location>
        <begin position="472"/>
        <end position="527"/>
    </location>
</feature>